<evidence type="ECO:0000259" key="2">
    <source>
        <dbReference type="Pfam" id="PF07510"/>
    </source>
</evidence>
<dbReference type="EMBL" id="JRMP02000003">
    <property type="protein sequence ID" value="TLD95235.1"/>
    <property type="molecule type" value="Genomic_DNA"/>
</dbReference>
<feature type="domain" description="GmrSD restriction endonucleases C-terminal" evidence="2">
    <location>
        <begin position="424"/>
        <end position="553"/>
    </location>
</feature>
<reference evidence="4 5" key="2">
    <citation type="journal article" date="2016" name="Infect. Immun.">
        <title>Helicobacter saguini, a Novel Helicobacter Isolated from Cotton-Top Tamarins with Ulcerative Colitis, Has Proinflammatory Properties and Induces Typhlocolitis and Dysplasia in Gnotobiotic IL-10-/- Mice.</title>
        <authorList>
            <person name="Shen Z."/>
            <person name="Mannion A."/>
            <person name="Whary M.T."/>
            <person name="Muthupalani S."/>
            <person name="Sheh A."/>
            <person name="Feng Y."/>
            <person name="Gong G."/>
            <person name="Vandamme P."/>
            <person name="Holcombe H.R."/>
            <person name="Paster B.J."/>
            <person name="Fox J.G."/>
        </authorList>
    </citation>
    <scope>NUCLEOTIDE SEQUENCE [LARGE SCALE GENOMIC DNA]</scope>
    <source>
        <strain evidence="4 5">MIT 97-6194</strain>
    </source>
</reference>
<comment type="caution">
    <text evidence="4">The sequence shown here is derived from an EMBL/GenBank/DDBJ whole genome shotgun (WGS) entry which is preliminary data.</text>
</comment>
<dbReference type="PANTHER" id="PTHR35149">
    <property type="entry name" value="SLL5132 PROTEIN"/>
    <property type="match status" value="1"/>
</dbReference>
<protein>
    <submittedName>
        <fullName evidence="4">DUF262 domain-containing protein</fullName>
    </submittedName>
</protein>
<dbReference type="OrthoDB" id="9798761at2"/>
<dbReference type="InterPro" id="IPR004919">
    <property type="entry name" value="GmrSD_N"/>
</dbReference>
<keyword evidence="5" id="KW-1185">Reference proteome</keyword>
<evidence type="ECO:0000313" key="3">
    <source>
        <dbReference type="EMBL" id="MWV70274.1"/>
    </source>
</evidence>
<evidence type="ECO:0000259" key="1">
    <source>
        <dbReference type="Pfam" id="PF03235"/>
    </source>
</evidence>
<accession>A0A347VQ56</accession>
<feature type="domain" description="GmrSD restriction endonucleases N-terminal" evidence="1">
    <location>
        <begin position="10"/>
        <end position="210"/>
    </location>
</feature>
<dbReference type="PANTHER" id="PTHR35149:SF1">
    <property type="entry name" value="DUF5655 DOMAIN-CONTAINING PROTEIN"/>
    <property type="match status" value="1"/>
</dbReference>
<proteinExistence type="predicted"/>
<dbReference type="Proteomes" id="UP000029714">
    <property type="component" value="Unassembled WGS sequence"/>
</dbReference>
<dbReference type="Pfam" id="PF03235">
    <property type="entry name" value="GmrSD_N"/>
    <property type="match status" value="1"/>
</dbReference>
<evidence type="ECO:0000313" key="6">
    <source>
        <dbReference type="Proteomes" id="UP000477070"/>
    </source>
</evidence>
<reference evidence="3 6" key="4">
    <citation type="submission" date="2019-12" db="EMBL/GenBank/DDBJ databases">
        <title>Multi-Generational Helicobacter saguini Isolates.</title>
        <authorList>
            <person name="Mannion A."/>
            <person name="Shen Z."/>
            <person name="Fox J.G."/>
        </authorList>
    </citation>
    <scope>NUCLEOTIDE SEQUENCE [LARGE SCALE GENOMIC DNA]</scope>
    <source>
        <strain evidence="3">16-048</strain>
        <strain evidence="6">16-048 (F4)</strain>
    </source>
</reference>
<dbReference type="RefSeq" id="WP_052062724.1">
    <property type="nucleotide sequence ID" value="NZ_JRMP02000003.1"/>
</dbReference>
<evidence type="ECO:0000313" key="5">
    <source>
        <dbReference type="Proteomes" id="UP000029714"/>
    </source>
</evidence>
<sequence>MEARENNFNFVRDEKRLIIPFFQRAYVWKQEHWEQFLDDLYSSFQEKREHFLGSIILKRQQGVNNESLVIDGQQRLTTFSILLKVLFNKVDDDKKKHFNDYLFESFTNDKPKINHSRLDKEQYCKVLQNVPINQKEENGIYGCFNYFNKQIEELKIDSNEIFEFMKFIIESKLWVIVCLKDNEDEQKIFDSINSTGERLSATDIIKNAIFDKAIKESNEEKALEYYKTYWENIFEKDEKERNFWNKEIETGRIKRTRSEILLHAVAIIKGIFDADKDNLSKLSVLYKQDIQKTNIQSLHKMLEQIAQYAQIYRNFPQITKETDLSFENYEERFFHLIDVFNINAVLPLVICLKHKLDSKIYKECLYLLEMLILCNDATKDYNKFFAKIIKEDSKDIVEFMKQEIKEKYENCLKIDSIKQWLKNIENKDAKFILFWIELYREYKDKDFRDRATLHYEYTLEHLLPQKWESSWSDVIKDKEKASDLIYQIGNMTLVKGALNAALRNSNWQTKLNGTKKTRHYLKKNAELLITKELFGIEQWSEDSITKRTNELIKDFLTIWNVEIF</sequence>
<dbReference type="Pfam" id="PF07510">
    <property type="entry name" value="GmrSD_C"/>
    <property type="match status" value="1"/>
</dbReference>
<organism evidence="4 5">
    <name type="scientific">Helicobacter saguini</name>
    <dbReference type="NCBI Taxonomy" id="1548018"/>
    <lineage>
        <taxon>Bacteria</taxon>
        <taxon>Pseudomonadati</taxon>
        <taxon>Campylobacterota</taxon>
        <taxon>Epsilonproteobacteria</taxon>
        <taxon>Campylobacterales</taxon>
        <taxon>Helicobacteraceae</taxon>
        <taxon>Helicobacter</taxon>
    </lineage>
</organism>
<reference evidence="4" key="3">
    <citation type="submission" date="2018-04" db="EMBL/GenBank/DDBJ databases">
        <authorList>
            <person name="Sheh A."/>
            <person name="Shen Z."/>
            <person name="Mannion A.J."/>
            <person name="Fox J.G."/>
        </authorList>
    </citation>
    <scope>NUCLEOTIDE SEQUENCE</scope>
    <source>
        <strain evidence="4">MIT 97-6194</strain>
    </source>
</reference>
<dbReference type="InterPro" id="IPR011089">
    <property type="entry name" value="GmrSD_C"/>
</dbReference>
<gene>
    <name evidence="3" type="ORF">DCO61_09740</name>
    <name evidence="4" type="ORF">LS64_002400</name>
</gene>
<reference evidence="4 5" key="1">
    <citation type="journal article" date="2014" name="Genome Announc.">
        <title>Draft genome sequences of eight enterohepatic helicobacter species isolated from both laboratory and wild rodents.</title>
        <authorList>
            <person name="Sheh A."/>
            <person name="Shen Z."/>
            <person name="Fox J.G."/>
        </authorList>
    </citation>
    <scope>NUCLEOTIDE SEQUENCE [LARGE SCALE GENOMIC DNA]</scope>
    <source>
        <strain evidence="4 5">MIT 97-6194</strain>
    </source>
</reference>
<dbReference type="EMBL" id="QBIU01000002">
    <property type="protein sequence ID" value="MWV70274.1"/>
    <property type="molecule type" value="Genomic_DNA"/>
</dbReference>
<name>A0A347VQ56_9HELI</name>
<evidence type="ECO:0000313" key="4">
    <source>
        <dbReference type="EMBL" id="TLD95235.1"/>
    </source>
</evidence>
<dbReference type="AlphaFoldDB" id="A0A347VQ56"/>
<dbReference type="Proteomes" id="UP000477070">
    <property type="component" value="Unassembled WGS sequence"/>
</dbReference>